<protein>
    <submittedName>
        <fullName evidence="1">Uncharacterized protein</fullName>
    </submittedName>
</protein>
<keyword evidence="2" id="KW-1185">Reference proteome</keyword>
<gene>
    <name evidence="1" type="ORF">CTRU02_207673</name>
</gene>
<evidence type="ECO:0000313" key="2">
    <source>
        <dbReference type="Proteomes" id="UP000805649"/>
    </source>
</evidence>
<evidence type="ECO:0000313" key="1">
    <source>
        <dbReference type="EMBL" id="KAL0937942.1"/>
    </source>
</evidence>
<proteinExistence type="predicted"/>
<name>A0ACC3Z1H1_COLTU</name>
<reference evidence="1 2" key="1">
    <citation type="journal article" date="2020" name="Phytopathology">
        <title>Genome Sequence Resources of Colletotrichum truncatum, C. plurivorum, C. musicola, and C. sojae: Four Species Pathogenic to Soybean (Glycine max).</title>
        <authorList>
            <person name="Rogerio F."/>
            <person name="Boufleur T.R."/>
            <person name="Ciampi-Guillardi M."/>
            <person name="Sukno S.A."/>
            <person name="Thon M.R."/>
            <person name="Massola Junior N.S."/>
            <person name="Baroncelli R."/>
        </authorList>
    </citation>
    <scope>NUCLEOTIDE SEQUENCE [LARGE SCALE GENOMIC DNA]</scope>
    <source>
        <strain evidence="1 2">CMES1059</strain>
    </source>
</reference>
<dbReference type="Proteomes" id="UP000805649">
    <property type="component" value="Unassembled WGS sequence"/>
</dbReference>
<accession>A0ACC3Z1H1</accession>
<organism evidence="1 2">
    <name type="scientific">Colletotrichum truncatum</name>
    <name type="common">Anthracnose fungus</name>
    <name type="synonym">Colletotrichum capsici</name>
    <dbReference type="NCBI Taxonomy" id="5467"/>
    <lineage>
        <taxon>Eukaryota</taxon>
        <taxon>Fungi</taxon>
        <taxon>Dikarya</taxon>
        <taxon>Ascomycota</taxon>
        <taxon>Pezizomycotina</taxon>
        <taxon>Sordariomycetes</taxon>
        <taxon>Hypocreomycetidae</taxon>
        <taxon>Glomerellales</taxon>
        <taxon>Glomerellaceae</taxon>
        <taxon>Colletotrichum</taxon>
        <taxon>Colletotrichum truncatum species complex</taxon>
    </lineage>
</organism>
<sequence>MENAFYGKGYIQILCSTINGVSNLHPVQVLFLGSRDLALGDTTAELHHRAWLANLTTGHQRRNRTRDASVERSFGPMNSRVRSLGLLPFIGQHLLFAVQISRFLEIGRELRRWWA</sequence>
<comment type="caution">
    <text evidence="1">The sequence shown here is derived from an EMBL/GenBank/DDBJ whole genome shotgun (WGS) entry which is preliminary data.</text>
</comment>
<dbReference type="EMBL" id="VUJX02000004">
    <property type="protein sequence ID" value="KAL0937942.1"/>
    <property type="molecule type" value="Genomic_DNA"/>
</dbReference>